<dbReference type="AlphaFoldDB" id="A0A117QZ17"/>
<dbReference type="Proteomes" id="UP000053669">
    <property type="component" value="Unassembled WGS sequence"/>
</dbReference>
<evidence type="ECO:0000313" key="5">
    <source>
        <dbReference type="Proteomes" id="UP000053669"/>
    </source>
</evidence>
<name>A0A117QZ17_9ACTN</name>
<organism evidence="4 5">
    <name type="scientific">Streptomyces canus</name>
    <dbReference type="NCBI Taxonomy" id="58343"/>
    <lineage>
        <taxon>Bacteria</taxon>
        <taxon>Bacillati</taxon>
        <taxon>Actinomycetota</taxon>
        <taxon>Actinomycetes</taxon>
        <taxon>Kitasatosporales</taxon>
        <taxon>Streptomycetaceae</taxon>
        <taxon>Streptomyces</taxon>
        <taxon>Streptomyces aurantiacus group</taxon>
    </lineage>
</organism>
<keyword evidence="2" id="KW-0812">Transmembrane</keyword>
<reference evidence="4 5" key="1">
    <citation type="submission" date="2015-10" db="EMBL/GenBank/DDBJ databases">
        <title>Draft genome sequence of Streptomyces canus DSM 40017, type strain for the species Streptomyces canus.</title>
        <authorList>
            <person name="Ruckert C."/>
            <person name="Winkler A."/>
            <person name="Kalinowski J."/>
            <person name="Kampfer P."/>
            <person name="Glaeser S."/>
        </authorList>
    </citation>
    <scope>NUCLEOTIDE SEQUENCE [LARGE SCALE GENOMIC DNA]</scope>
    <source>
        <strain evidence="4 5">DSM 40017</strain>
    </source>
</reference>
<comment type="caution">
    <text evidence="4">The sequence shown here is derived from an EMBL/GenBank/DDBJ whole genome shotgun (WGS) entry which is preliminary data.</text>
</comment>
<evidence type="ECO:0000259" key="3">
    <source>
        <dbReference type="Pfam" id="PF23636"/>
    </source>
</evidence>
<feature type="transmembrane region" description="Helical" evidence="2">
    <location>
        <begin position="20"/>
        <end position="44"/>
    </location>
</feature>
<feature type="compositionally biased region" description="Basic and acidic residues" evidence="1">
    <location>
        <begin position="142"/>
        <end position="152"/>
    </location>
</feature>
<evidence type="ECO:0000256" key="2">
    <source>
        <dbReference type="SAM" id="Phobius"/>
    </source>
</evidence>
<accession>A0A117QZ17</accession>
<dbReference type="Pfam" id="PF23636">
    <property type="entry name" value="DUF7144"/>
    <property type="match status" value="1"/>
</dbReference>
<feature type="transmembrane region" description="Helical" evidence="2">
    <location>
        <begin position="113"/>
        <end position="132"/>
    </location>
</feature>
<keyword evidence="2" id="KW-1133">Transmembrane helix</keyword>
<gene>
    <name evidence="4" type="ORF">AQJ46_32595</name>
</gene>
<evidence type="ECO:0000313" key="4">
    <source>
        <dbReference type="EMBL" id="KUN62068.1"/>
    </source>
</evidence>
<feature type="region of interest" description="Disordered" evidence="1">
    <location>
        <begin position="142"/>
        <end position="163"/>
    </location>
</feature>
<sequence length="163" mass="17816">MTATHTQGAHTAKQEWATGLTAFGAVMLFLVGLLDIFRGIMAIAEDDIFVTTRNYAFEFDLTGWGWVHLALGVVAVLVSIGLLRTSTWARVLGVAIAGLVIIANFLSLPYYPVWSVVMIAISGFIIWALCVVQRDNLFTVSDERPPSDDRQSHRMSSPPHGPA</sequence>
<feature type="transmembrane region" description="Helical" evidence="2">
    <location>
        <begin position="88"/>
        <end position="107"/>
    </location>
</feature>
<dbReference type="EMBL" id="LMWU01000039">
    <property type="protein sequence ID" value="KUN62068.1"/>
    <property type="molecule type" value="Genomic_DNA"/>
</dbReference>
<dbReference type="STRING" id="58343.AQJ46_32595"/>
<dbReference type="RefSeq" id="WP_059208987.1">
    <property type="nucleotide sequence ID" value="NZ_KQ948667.1"/>
</dbReference>
<proteinExistence type="predicted"/>
<evidence type="ECO:0000256" key="1">
    <source>
        <dbReference type="SAM" id="MobiDB-lite"/>
    </source>
</evidence>
<feature type="domain" description="DUF7144" evidence="3">
    <location>
        <begin position="21"/>
        <end position="133"/>
    </location>
</feature>
<keyword evidence="2" id="KW-0472">Membrane</keyword>
<dbReference type="InterPro" id="IPR055568">
    <property type="entry name" value="DUF7144"/>
</dbReference>
<feature type="transmembrane region" description="Helical" evidence="2">
    <location>
        <begin position="64"/>
        <end position="83"/>
    </location>
</feature>
<protein>
    <recommendedName>
        <fullName evidence="3">DUF7144 domain-containing protein</fullName>
    </recommendedName>
</protein>